<dbReference type="SUPFAM" id="SSF56214">
    <property type="entry name" value="4'-phosphopantetheinyl transferase"/>
    <property type="match status" value="2"/>
</dbReference>
<comment type="caution">
    <text evidence="5">The sequence shown here is derived from an EMBL/GenBank/DDBJ whole genome shotgun (WGS) entry which is preliminary data.</text>
</comment>
<gene>
    <name evidence="5" type="ORF">RQM65_01380</name>
</gene>
<dbReference type="Proteomes" id="UP001250656">
    <property type="component" value="Unassembled WGS sequence"/>
</dbReference>
<dbReference type="PANTHER" id="PTHR12215:SF10">
    <property type="entry name" value="L-AMINOADIPATE-SEMIALDEHYDE DEHYDROGENASE-PHOSPHOPANTETHEINYL TRANSFERASE"/>
    <property type="match status" value="1"/>
</dbReference>
<dbReference type="GO" id="GO:0016740">
    <property type="term" value="F:transferase activity"/>
    <property type="evidence" value="ECO:0007669"/>
    <property type="project" value="UniProtKB-KW"/>
</dbReference>
<dbReference type="InterPro" id="IPR037143">
    <property type="entry name" value="4-PPantetheinyl_Trfase_dom_sf"/>
</dbReference>
<dbReference type="InterPro" id="IPR008278">
    <property type="entry name" value="4-PPantetheinyl_Trfase_dom"/>
</dbReference>
<dbReference type="RefSeq" id="WP_314012181.1">
    <property type="nucleotide sequence ID" value="NZ_JAVTTP010000001.1"/>
</dbReference>
<organism evidence="5 6">
    <name type="scientific">Pricia mediterranea</name>
    <dbReference type="NCBI Taxonomy" id="3076079"/>
    <lineage>
        <taxon>Bacteria</taxon>
        <taxon>Pseudomonadati</taxon>
        <taxon>Bacteroidota</taxon>
        <taxon>Flavobacteriia</taxon>
        <taxon>Flavobacteriales</taxon>
        <taxon>Flavobacteriaceae</taxon>
        <taxon>Pricia</taxon>
    </lineage>
</organism>
<evidence type="ECO:0000313" key="5">
    <source>
        <dbReference type="EMBL" id="MDT7827313.1"/>
    </source>
</evidence>
<keyword evidence="6" id="KW-1185">Reference proteome</keyword>
<sequence length="232" mass="26681">MILPAHEVHLWHTKVDELSTDMDFYKNLLSPAEIQKADSFKFVRDRRVYTLARGLLRTLSGRYLNRVPAHITFDEGEYGKPYFNFDTAIKFNISHSGNRIVLAFVRNNDIGVDIESIKNDFEVMEVARHFFSSDEILVLEALPEKAKVAAFYRCWTRKESFIKAKGMGLSLPLTSFSVSLDVESAELLRTAWDAAEKSEWYMFGFAPDDRYIGALAVRGHLASVRQMKWVDK</sequence>
<evidence type="ECO:0000313" key="6">
    <source>
        <dbReference type="Proteomes" id="UP001250656"/>
    </source>
</evidence>
<reference evidence="5 6" key="1">
    <citation type="submission" date="2023-09" db="EMBL/GenBank/DDBJ databases">
        <title>Novel taxa isolated from Blanes Bay.</title>
        <authorList>
            <person name="Rey-Velasco X."/>
            <person name="Lucena T."/>
        </authorList>
    </citation>
    <scope>NUCLEOTIDE SEQUENCE [LARGE SCALE GENOMIC DNA]</scope>
    <source>
        <strain evidence="5 6">S334</strain>
    </source>
</reference>
<evidence type="ECO:0000256" key="2">
    <source>
        <dbReference type="ARBA" id="ARBA00022679"/>
    </source>
</evidence>
<keyword evidence="2 5" id="KW-0808">Transferase</keyword>
<feature type="domain" description="4'-phosphopantetheinyl transferase N-terminal" evidence="4">
    <location>
        <begin position="21"/>
        <end position="103"/>
    </location>
</feature>
<proteinExistence type="inferred from homology"/>
<evidence type="ECO:0000259" key="4">
    <source>
        <dbReference type="Pfam" id="PF22624"/>
    </source>
</evidence>
<dbReference type="InterPro" id="IPR050559">
    <property type="entry name" value="P-Pant_transferase_sf"/>
</dbReference>
<comment type="similarity">
    <text evidence="1">Belongs to the P-Pant transferase superfamily. Gsp/Sfp/HetI/AcpT family.</text>
</comment>
<dbReference type="PANTHER" id="PTHR12215">
    <property type="entry name" value="PHOSPHOPANTETHEINE TRANSFERASE"/>
    <property type="match status" value="1"/>
</dbReference>
<dbReference type="Gene3D" id="3.90.470.20">
    <property type="entry name" value="4'-phosphopantetheinyl transferase domain"/>
    <property type="match status" value="2"/>
</dbReference>
<feature type="domain" description="4'-phosphopantetheinyl transferase" evidence="3">
    <location>
        <begin position="110"/>
        <end position="211"/>
    </location>
</feature>
<dbReference type="Pfam" id="PF22624">
    <property type="entry name" value="AASDHPPT_N"/>
    <property type="match status" value="1"/>
</dbReference>
<dbReference type="InterPro" id="IPR055066">
    <property type="entry name" value="AASDHPPT_N"/>
</dbReference>
<accession>A0ABU3L142</accession>
<evidence type="ECO:0000259" key="3">
    <source>
        <dbReference type="Pfam" id="PF01648"/>
    </source>
</evidence>
<name>A0ABU3L142_9FLAO</name>
<evidence type="ECO:0000256" key="1">
    <source>
        <dbReference type="ARBA" id="ARBA00010990"/>
    </source>
</evidence>
<dbReference type="EMBL" id="JAVTTP010000001">
    <property type="protein sequence ID" value="MDT7827313.1"/>
    <property type="molecule type" value="Genomic_DNA"/>
</dbReference>
<protein>
    <submittedName>
        <fullName evidence="5">4'-phosphopantetheinyl transferase superfamily protein</fullName>
    </submittedName>
</protein>
<dbReference type="Pfam" id="PF01648">
    <property type="entry name" value="ACPS"/>
    <property type="match status" value="1"/>
</dbReference>